<evidence type="ECO:0000256" key="2">
    <source>
        <dbReference type="ARBA" id="ARBA00022670"/>
    </source>
</evidence>
<protein>
    <recommendedName>
        <fullName evidence="4">Prohead serine protease domain-containing protein</fullName>
    </recommendedName>
</protein>
<dbReference type="AlphaFoldDB" id="A0A285QY57"/>
<reference evidence="5 6" key="1">
    <citation type="submission" date="2017-07" db="EMBL/GenBank/DDBJ databases">
        <authorList>
            <person name="Sun Z.S."/>
            <person name="Albrecht U."/>
            <person name="Echele G."/>
            <person name="Lee C.C."/>
        </authorList>
    </citation>
    <scope>NUCLEOTIDE SEQUENCE [LARGE SCALE GENOMIC DNA]</scope>
    <source>
        <strain evidence="5 6">CGMCC 1.12672</strain>
    </source>
</reference>
<keyword evidence="2" id="KW-0645">Protease</keyword>
<dbReference type="Pfam" id="PF04586">
    <property type="entry name" value="Peptidase_S78"/>
    <property type="match status" value="1"/>
</dbReference>
<dbReference type="GO" id="GO:0008233">
    <property type="term" value="F:peptidase activity"/>
    <property type="evidence" value="ECO:0007669"/>
    <property type="project" value="UniProtKB-KW"/>
</dbReference>
<organism evidence="5 6">
    <name type="scientific">Sphingomonas guangdongensis</name>
    <dbReference type="NCBI Taxonomy" id="1141890"/>
    <lineage>
        <taxon>Bacteria</taxon>
        <taxon>Pseudomonadati</taxon>
        <taxon>Pseudomonadota</taxon>
        <taxon>Alphaproteobacteria</taxon>
        <taxon>Sphingomonadales</taxon>
        <taxon>Sphingomonadaceae</taxon>
        <taxon>Sphingomonas</taxon>
    </lineage>
</organism>
<dbReference type="NCBIfam" id="TIGR01543">
    <property type="entry name" value="proheadase_HK97"/>
    <property type="match status" value="1"/>
</dbReference>
<accession>A0A285QY57</accession>
<dbReference type="OrthoDB" id="9804926at2"/>
<evidence type="ECO:0000256" key="1">
    <source>
        <dbReference type="ARBA" id="ARBA00022612"/>
    </source>
</evidence>
<proteinExistence type="predicted"/>
<sequence>METKVIRTSLEVKSVEDNDGKMTFSGYASTFGNVDHVGDVVEAGAYKSTIAHHSDTGTMPAMWLNHEYKGIPVGVWKSMREDAKGLFVEGELIDTAAGRDIYAALKAGAIKSLSIGYRVTGYEHKGGNRHITGAHLDEVSVVTRPVNEQAQIVAVKSLPDNLEAMLNDAGFSADAIAALMASRDDPQTEADDADKSVEATIETEENAKYDEAAIMAAIEKLATAMKETNV</sequence>
<gene>
    <name evidence="5" type="ORF">SAMN06297144_1870</name>
</gene>
<dbReference type="EMBL" id="OBMI01000002">
    <property type="protein sequence ID" value="SOB86761.1"/>
    <property type="molecule type" value="Genomic_DNA"/>
</dbReference>
<dbReference type="InterPro" id="IPR054613">
    <property type="entry name" value="Peptidase_S78_dom"/>
</dbReference>
<evidence type="ECO:0000256" key="3">
    <source>
        <dbReference type="ARBA" id="ARBA00022801"/>
    </source>
</evidence>
<dbReference type="Proteomes" id="UP000219494">
    <property type="component" value="Unassembled WGS sequence"/>
</dbReference>
<evidence type="ECO:0000259" key="4">
    <source>
        <dbReference type="Pfam" id="PF04586"/>
    </source>
</evidence>
<evidence type="ECO:0000313" key="6">
    <source>
        <dbReference type="Proteomes" id="UP000219494"/>
    </source>
</evidence>
<dbReference type="GO" id="GO:0006508">
    <property type="term" value="P:proteolysis"/>
    <property type="evidence" value="ECO:0007669"/>
    <property type="project" value="UniProtKB-KW"/>
</dbReference>
<keyword evidence="1" id="KW-1188">Viral release from host cell</keyword>
<keyword evidence="3" id="KW-0378">Hydrolase</keyword>
<dbReference type="InterPro" id="IPR006433">
    <property type="entry name" value="Prohead_protease"/>
</dbReference>
<evidence type="ECO:0000313" key="5">
    <source>
        <dbReference type="EMBL" id="SOB86761.1"/>
    </source>
</evidence>
<feature type="domain" description="Prohead serine protease" evidence="4">
    <location>
        <begin position="9"/>
        <end position="156"/>
    </location>
</feature>
<keyword evidence="6" id="KW-1185">Reference proteome</keyword>
<name>A0A285QY57_9SPHN</name>